<accession>A0A6P2D5R7</accession>
<dbReference type="EMBL" id="LR593886">
    <property type="protein sequence ID" value="VTR96247.1"/>
    <property type="molecule type" value="Genomic_DNA"/>
</dbReference>
<dbReference type="RefSeq" id="WP_162670559.1">
    <property type="nucleotide sequence ID" value="NZ_LR593886.1"/>
</dbReference>
<organism evidence="1 2">
    <name type="scientific">Gemmata massiliana</name>
    <dbReference type="NCBI Taxonomy" id="1210884"/>
    <lineage>
        <taxon>Bacteria</taxon>
        <taxon>Pseudomonadati</taxon>
        <taxon>Planctomycetota</taxon>
        <taxon>Planctomycetia</taxon>
        <taxon>Gemmatales</taxon>
        <taxon>Gemmataceae</taxon>
        <taxon>Gemmata</taxon>
    </lineage>
</organism>
<proteinExistence type="predicted"/>
<gene>
    <name evidence="1" type="ORF">SOIL9_14670</name>
</gene>
<reference evidence="1 2" key="1">
    <citation type="submission" date="2019-05" db="EMBL/GenBank/DDBJ databases">
        <authorList>
            <consortium name="Science for Life Laboratories"/>
        </authorList>
    </citation>
    <scope>NUCLEOTIDE SEQUENCE [LARGE SCALE GENOMIC DNA]</scope>
    <source>
        <strain evidence="1">Soil9</strain>
    </source>
</reference>
<keyword evidence="2" id="KW-1185">Reference proteome</keyword>
<dbReference type="AlphaFoldDB" id="A0A6P2D5R7"/>
<evidence type="ECO:0000313" key="2">
    <source>
        <dbReference type="Proteomes" id="UP000464178"/>
    </source>
</evidence>
<evidence type="ECO:0000313" key="1">
    <source>
        <dbReference type="EMBL" id="VTR96247.1"/>
    </source>
</evidence>
<sequence>MSTPDRHPDETAFLAAIAAAPDDATARLVFADWLEERSDPRAVWVRDADIWEWMKPDARDPVPGILKTLTALPRGIRYTIEREEIDWKRRDSAYATLFEMGTSAVNAVRKWIRDHPDQVPGNETQDFMRFFEPEQLQSVPVLQAKLKEQSWVDVWLAVVDLGFHKAAAAPSITALTEIETWERWFELKDSVDCVEWPVENAVCYTLGQIGPAALEVVPWLASNMWLYPESAAEALIQLRADPDLIVEHINTDEGDEVEAGIRSILELADDPVAFLIRNAQRHTGRVAYRSLWLLAEMGPKASAALPALQDFVDNRTEWDADIVRDAANRAIQAINSEN</sequence>
<dbReference type="Proteomes" id="UP000464178">
    <property type="component" value="Chromosome"/>
</dbReference>
<dbReference type="NCBIfam" id="TIGR02996">
    <property type="entry name" value="rpt_mate_G_obs"/>
    <property type="match status" value="1"/>
</dbReference>
<evidence type="ECO:0008006" key="3">
    <source>
        <dbReference type="Google" id="ProtNLM"/>
    </source>
</evidence>
<dbReference type="InterPro" id="IPR014338">
    <property type="entry name" value="CHP02996_rpt-companion-dom"/>
</dbReference>
<dbReference type="KEGG" id="gms:SOIL9_14670"/>
<protein>
    <recommendedName>
        <fullName evidence="3">Repeat-companion domain protein</fullName>
    </recommendedName>
</protein>
<name>A0A6P2D5R7_9BACT</name>